<proteinExistence type="predicted"/>
<evidence type="ECO:0000313" key="3">
    <source>
        <dbReference type="Proteomes" id="UP000317238"/>
    </source>
</evidence>
<feature type="region of interest" description="Disordered" evidence="1">
    <location>
        <begin position="41"/>
        <end position="63"/>
    </location>
</feature>
<keyword evidence="3" id="KW-1185">Reference proteome</keyword>
<evidence type="ECO:0000313" key="2">
    <source>
        <dbReference type="EMBL" id="TWT68461.1"/>
    </source>
</evidence>
<evidence type="ECO:0000256" key="1">
    <source>
        <dbReference type="SAM" id="MobiDB-lite"/>
    </source>
</evidence>
<dbReference type="AlphaFoldDB" id="A0A5C5Y1G1"/>
<comment type="caution">
    <text evidence="2">The sequence shown here is derived from an EMBL/GenBank/DDBJ whole genome shotgun (WGS) entry which is preliminary data.</text>
</comment>
<feature type="region of interest" description="Disordered" evidence="1">
    <location>
        <begin position="1"/>
        <end position="29"/>
    </location>
</feature>
<sequence length="63" mass="7090">MPAWQTEPKEGAENDGCPKMTWPTSLSDQSADDAENLMNFLTADGRHRKRKPKHGRPSMIGHQ</sequence>
<organism evidence="2 3">
    <name type="scientific">Crateriforma conspicua</name>
    <dbReference type="NCBI Taxonomy" id="2527996"/>
    <lineage>
        <taxon>Bacteria</taxon>
        <taxon>Pseudomonadati</taxon>
        <taxon>Planctomycetota</taxon>
        <taxon>Planctomycetia</taxon>
        <taxon>Planctomycetales</taxon>
        <taxon>Planctomycetaceae</taxon>
        <taxon>Crateriforma</taxon>
    </lineage>
</organism>
<protein>
    <submittedName>
        <fullName evidence="2">Uncharacterized protein</fullName>
    </submittedName>
</protein>
<feature type="compositionally biased region" description="Basic residues" evidence="1">
    <location>
        <begin position="46"/>
        <end position="56"/>
    </location>
</feature>
<dbReference type="EMBL" id="SJPL01000001">
    <property type="protein sequence ID" value="TWT68461.1"/>
    <property type="molecule type" value="Genomic_DNA"/>
</dbReference>
<gene>
    <name evidence="2" type="ORF">Pan14r_07060</name>
</gene>
<name>A0A5C5Y1G1_9PLAN</name>
<reference evidence="2 3" key="1">
    <citation type="submission" date="2019-02" db="EMBL/GenBank/DDBJ databases">
        <title>Deep-cultivation of Planctomycetes and their phenomic and genomic characterization uncovers novel biology.</title>
        <authorList>
            <person name="Wiegand S."/>
            <person name="Jogler M."/>
            <person name="Boedeker C."/>
            <person name="Pinto D."/>
            <person name="Vollmers J."/>
            <person name="Rivas-Marin E."/>
            <person name="Kohn T."/>
            <person name="Peeters S.H."/>
            <person name="Heuer A."/>
            <person name="Rast P."/>
            <person name="Oberbeckmann S."/>
            <person name="Bunk B."/>
            <person name="Jeske O."/>
            <person name="Meyerdierks A."/>
            <person name="Storesund J.E."/>
            <person name="Kallscheuer N."/>
            <person name="Luecker S."/>
            <person name="Lage O.M."/>
            <person name="Pohl T."/>
            <person name="Merkel B.J."/>
            <person name="Hornburger P."/>
            <person name="Mueller R.-W."/>
            <person name="Bruemmer F."/>
            <person name="Labrenz M."/>
            <person name="Spormann A.M."/>
            <person name="Op Den Camp H."/>
            <person name="Overmann J."/>
            <person name="Amann R."/>
            <person name="Jetten M.S.M."/>
            <person name="Mascher T."/>
            <person name="Medema M.H."/>
            <person name="Devos D.P."/>
            <person name="Kaster A.-K."/>
            <person name="Ovreas L."/>
            <person name="Rohde M."/>
            <person name="Galperin M.Y."/>
            <person name="Jogler C."/>
        </authorList>
    </citation>
    <scope>NUCLEOTIDE SEQUENCE [LARGE SCALE GENOMIC DNA]</scope>
    <source>
        <strain evidence="2 3">Pan14r</strain>
    </source>
</reference>
<accession>A0A5C5Y1G1</accession>
<dbReference type="Proteomes" id="UP000317238">
    <property type="component" value="Unassembled WGS sequence"/>
</dbReference>